<comment type="caution">
    <text evidence="1">The sequence shown here is derived from an EMBL/GenBank/DDBJ whole genome shotgun (WGS) entry which is preliminary data.</text>
</comment>
<evidence type="ECO:0000313" key="1">
    <source>
        <dbReference type="EMBL" id="KAL0069362.1"/>
    </source>
</evidence>
<dbReference type="EMBL" id="JBBXMP010000012">
    <property type="protein sequence ID" value="KAL0069362.1"/>
    <property type="molecule type" value="Genomic_DNA"/>
</dbReference>
<name>A0ABR3A5Y1_9AGAR</name>
<evidence type="ECO:0000313" key="2">
    <source>
        <dbReference type="Proteomes" id="UP001437256"/>
    </source>
</evidence>
<reference evidence="1 2" key="1">
    <citation type="submission" date="2024-05" db="EMBL/GenBank/DDBJ databases">
        <title>A draft genome resource for the thread blight pathogen Marasmius tenuissimus strain MS-2.</title>
        <authorList>
            <person name="Yulfo-Soto G.E."/>
            <person name="Baruah I.K."/>
            <person name="Amoako-Attah I."/>
            <person name="Bukari Y."/>
            <person name="Meinhardt L.W."/>
            <person name="Bailey B.A."/>
            <person name="Cohen S.P."/>
        </authorList>
    </citation>
    <scope>NUCLEOTIDE SEQUENCE [LARGE SCALE GENOMIC DNA]</scope>
    <source>
        <strain evidence="1 2">MS-2</strain>
    </source>
</reference>
<keyword evidence="2" id="KW-1185">Reference proteome</keyword>
<accession>A0ABR3A5Y1</accession>
<gene>
    <name evidence="1" type="ORF">AAF712_003381</name>
</gene>
<dbReference type="Proteomes" id="UP001437256">
    <property type="component" value="Unassembled WGS sequence"/>
</dbReference>
<protein>
    <submittedName>
        <fullName evidence="1">Uncharacterized protein</fullName>
    </submittedName>
</protein>
<organism evidence="1 2">
    <name type="scientific">Marasmius tenuissimus</name>
    <dbReference type="NCBI Taxonomy" id="585030"/>
    <lineage>
        <taxon>Eukaryota</taxon>
        <taxon>Fungi</taxon>
        <taxon>Dikarya</taxon>
        <taxon>Basidiomycota</taxon>
        <taxon>Agaricomycotina</taxon>
        <taxon>Agaricomycetes</taxon>
        <taxon>Agaricomycetidae</taxon>
        <taxon>Agaricales</taxon>
        <taxon>Marasmiineae</taxon>
        <taxon>Marasmiaceae</taxon>
        <taxon>Marasmius</taxon>
    </lineage>
</organism>
<sequence>MLSAQQISLRRISVQIISNKLFDYVESISGLEEFHLASFEPEDPVLSKELSDRLFHHVLPKHQHTLRTLCIEPRMESLEWAICHHNMHFLNLYKGLTHLTIGLGFEFEDEDELYDVTTTRRENVMRSLILQLTSNHPKLERLTLALLPDYEDYDLDMNCLLWFIRIAPEDTVIPHFEISIDRSVFRAQIETEYLDWTREDDPQFANFYIAFRHIK</sequence>
<proteinExistence type="predicted"/>